<dbReference type="RefSeq" id="WP_190766469.1">
    <property type="nucleotide sequence ID" value="NZ_JACXLD010000009.1"/>
</dbReference>
<evidence type="ECO:0000256" key="7">
    <source>
        <dbReference type="RuleBase" id="RU003879"/>
    </source>
</evidence>
<keyword evidence="5 8" id="KW-1133">Transmembrane helix</keyword>
<comment type="subcellular location">
    <subcellularLocation>
        <location evidence="1">Cell membrane</location>
        <topology evidence="1">Single-pass membrane protein</topology>
    </subcellularLocation>
    <subcellularLocation>
        <location evidence="7">Cell membrane</location>
        <topology evidence="7">Single-pass type II membrane protein</topology>
    </subcellularLocation>
</comment>
<dbReference type="EMBL" id="JACXLD010000009">
    <property type="protein sequence ID" value="MBD2860025.1"/>
    <property type="molecule type" value="Genomic_DNA"/>
</dbReference>
<evidence type="ECO:0000313" key="10">
    <source>
        <dbReference type="Proteomes" id="UP000610558"/>
    </source>
</evidence>
<name>A0A927C2D2_9GAMM</name>
<keyword evidence="7" id="KW-0813">Transport</keyword>
<keyword evidence="6 8" id="KW-0472">Membrane</keyword>
<evidence type="ECO:0000256" key="4">
    <source>
        <dbReference type="ARBA" id="ARBA00022692"/>
    </source>
</evidence>
<dbReference type="InterPro" id="IPR003400">
    <property type="entry name" value="ExbD"/>
</dbReference>
<dbReference type="AlphaFoldDB" id="A0A927C2D2"/>
<protein>
    <submittedName>
        <fullName evidence="9">Biopolymer transporter ExbD</fullName>
    </submittedName>
</protein>
<dbReference type="GO" id="GO:0022857">
    <property type="term" value="F:transmembrane transporter activity"/>
    <property type="evidence" value="ECO:0007669"/>
    <property type="project" value="InterPro"/>
</dbReference>
<evidence type="ECO:0000256" key="8">
    <source>
        <dbReference type="SAM" id="Phobius"/>
    </source>
</evidence>
<keyword evidence="10" id="KW-1185">Reference proteome</keyword>
<comment type="similarity">
    <text evidence="2 7">Belongs to the ExbD/TolR family.</text>
</comment>
<gene>
    <name evidence="9" type="ORF">IB286_13530</name>
</gene>
<accession>A0A927C2D2</accession>
<comment type="caution">
    <text evidence="9">The sequence shown here is derived from an EMBL/GenBank/DDBJ whole genome shotgun (WGS) entry which is preliminary data.</text>
</comment>
<evidence type="ECO:0000256" key="5">
    <source>
        <dbReference type="ARBA" id="ARBA00022989"/>
    </source>
</evidence>
<evidence type="ECO:0000256" key="2">
    <source>
        <dbReference type="ARBA" id="ARBA00005811"/>
    </source>
</evidence>
<dbReference type="PANTHER" id="PTHR30558:SF3">
    <property type="entry name" value="BIOPOLYMER TRANSPORT PROTEIN EXBD-RELATED"/>
    <property type="match status" value="1"/>
</dbReference>
<proteinExistence type="inferred from homology"/>
<reference evidence="9" key="1">
    <citation type="submission" date="2020-09" db="EMBL/GenBank/DDBJ databases">
        <authorList>
            <person name="Yoon J.-W."/>
        </authorList>
    </citation>
    <scope>NUCLEOTIDE SEQUENCE</scope>
    <source>
        <strain evidence="9">KMU-158</strain>
    </source>
</reference>
<sequence>MSQLRSVRARNAGDDNLIPLINIVFLLLIFFMVAGQMHSPLEAGIALPESQKKGELPKRAFTVQVDTSGRLFVAGLVMDSALLQRELALPENQHRVVALQVDKNLKAAALDEVLAVLRESGVSSIKLYSRQGAES</sequence>
<keyword evidence="7" id="KW-0653">Protein transport</keyword>
<evidence type="ECO:0000313" key="9">
    <source>
        <dbReference type="EMBL" id="MBD2860025.1"/>
    </source>
</evidence>
<dbReference type="Pfam" id="PF02472">
    <property type="entry name" value="ExbD"/>
    <property type="match status" value="1"/>
</dbReference>
<evidence type="ECO:0000256" key="1">
    <source>
        <dbReference type="ARBA" id="ARBA00004162"/>
    </source>
</evidence>
<keyword evidence="4 7" id="KW-0812">Transmembrane</keyword>
<dbReference type="GO" id="GO:0005886">
    <property type="term" value="C:plasma membrane"/>
    <property type="evidence" value="ECO:0007669"/>
    <property type="project" value="UniProtKB-SubCell"/>
</dbReference>
<dbReference type="PANTHER" id="PTHR30558">
    <property type="entry name" value="EXBD MEMBRANE COMPONENT OF PMF-DRIVEN MACROMOLECULE IMPORT SYSTEM"/>
    <property type="match status" value="1"/>
</dbReference>
<keyword evidence="3" id="KW-1003">Cell membrane</keyword>
<dbReference type="GO" id="GO:0015031">
    <property type="term" value="P:protein transport"/>
    <property type="evidence" value="ECO:0007669"/>
    <property type="project" value="UniProtKB-KW"/>
</dbReference>
<feature type="transmembrane region" description="Helical" evidence="8">
    <location>
        <begin position="17"/>
        <end position="35"/>
    </location>
</feature>
<evidence type="ECO:0000256" key="6">
    <source>
        <dbReference type="ARBA" id="ARBA00023136"/>
    </source>
</evidence>
<evidence type="ECO:0000256" key="3">
    <source>
        <dbReference type="ARBA" id="ARBA00022475"/>
    </source>
</evidence>
<organism evidence="9 10">
    <name type="scientific">Spongiibacter pelagi</name>
    <dbReference type="NCBI Taxonomy" id="2760804"/>
    <lineage>
        <taxon>Bacteria</taxon>
        <taxon>Pseudomonadati</taxon>
        <taxon>Pseudomonadota</taxon>
        <taxon>Gammaproteobacteria</taxon>
        <taxon>Cellvibrionales</taxon>
        <taxon>Spongiibacteraceae</taxon>
        <taxon>Spongiibacter</taxon>
    </lineage>
</organism>
<dbReference type="Proteomes" id="UP000610558">
    <property type="component" value="Unassembled WGS sequence"/>
</dbReference>